<feature type="compositionally biased region" description="Basic residues" evidence="1">
    <location>
        <begin position="76"/>
        <end position="85"/>
    </location>
</feature>
<feature type="region of interest" description="Disordered" evidence="1">
    <location>
        <begin position="63"/>
        <end position="86"/>
    </location>
</feature>
<dbReference type="AlphaFoldDB" id="A0AAD7IBU8"/>
<proteinExistence type="predicted"/>
<protein>
    <submittedName>
        <fullName evidence="2">Uncharacterized protein</fullName>
    </submittedName>
</protein>
<sequence length="152" mass="17701">MLRRKAPCNHSVQQRPAEYKSVSTSRWHRPVPFGVIDTSDRLSAVYPPPGDSRAQRQYHSNMYRGASSRKSAANRPAHHAHRHRDPPRYWSTCECFPLLVRCRAVYPNSITLIELKLLWRTQVVWENLSGRMDLSCSAKLKLWVELKEFSKT</sequence>
<dbReference type="Proteomes" id="UP001215598">
    <property type="component" value="Unassembled WGS sequence"/>
</dbReference>
<dbReference type="EMBL" id="JARKIB010000106">
    <property type="protein sequence ID" value="KAJ7739596.1"/>
    <property type="molecule type" value="Genomic_DNA"/>
</dbReference>
<gene>
    <name evidence="2" type="ORF">B0H16DRAFT_1568554</name>
</gene>
<accession>A0AAD7IBU8</accession>
<feature type="region of interest" description="Disordered" evidence="1">
    <location>
        <begin position="1"/>
        <end position="21"/>
    </location>
</feature>
<evidence type="ECO:0000256" key="1">
    <source>
        <dbReference type="SAM" id="MobiDB-lite"/>
    </source>
</evidence>
<keyword evidence="3" id="KW-1185">Reference proteome</keyword>
<organism evidence="2 3">
    <name type="scientific">Mycena metata</name>
    <dbReference type="NCBI Taxonomy" id="1033252"/>
    <lineage>
        <taxon>Eukaryota</taxon>
        <taxon>Fungi</taxon>
        <taxon>Dikarya</taxon>
        <taxon>Basidiomycota</taxon>
        <taxon>Agaricomycotina</taxon>
        <taxon>Agaricomycetes</taxon>
        <taxon>Agaricomycetidae</taxon>
        <taxon>Agaricales</taxon>
        <taxon>Marasmiineae</taxon>
        <taxon>Mycenaceae</taxon>
        <taxon>Mycena</taxon>
    </lineage>
</organism>
<evidence type="ECO:0000313" key="2">
    <source>
        <dbReference type="EMBL" id="KAJ7739596.1"/>
    </source>
</evidence>
<comment type="caution">
    <text evidence="2">The sequence shown here is derived from an EMBL/GenBank/DDBJ whole genome shotgun (WGS) entry which is preliminary data.</text>
</comment>
<evidence type="ECO:0000313" key="3">
    <source>
        <dbReference type="Proteomes" id="UP001215598"/>
    </source>
</evidence>
<reference evidence="2" key="1">
    <citation type="submission" date="2023-03" db="EMBL/GenBank/DDBJ databases">
        <title>Massive genome expansion in bonnet fungi (Mycena s.s.) driven by repeated elements and novel gene families across ecological guilds.</title>
        <authorList>
            <consortium name="Lawrence Berkeley National Laboratory"/>
            <person name="Harder C.B."/>
            <person name="Miyauchi S."/>
            <person name="Viragh M."/>
            <person name="Kuo A."/>
            <person name="Thoen E."/>
            <person name="Andreopoulos B."/>
            <person name="Lu D."/>
            <person name="Skrede I."/>
            <person name="Drula E."/>
            <person name="Henrissat B."/>
            <person name="Morin E."/>
            <person name="Kohler A."/>
            <person name="Barry K."/>
            <person name="LaButti K."/>
            <person name="Morin E."/>
            <person name="Salamov A."/>
            <person name="Lipzen A."/>
            <person name="Mereny Z."/>
            <person name="Hegedus B."/>
            <person name="Baldrian P."/>
            <person name="Stursova M."/>
            <person name="Weitz H."/>
            <person name="Taylor A."/>
            <person name="Grigoriev I.V."/>
            <person name="Nagy L.G."/>
            <person name="Martin F."/>
            <person name="Kauserud H."/>
        </authorList>
    </citation>
    <scope>NUCLEOTIDE SEQUENCE</scope>
    <source>
        <strain evidence="2">CBHHK182m</strain>
    </source>
</reference>
<name>A0AAD7IBU8_9AGAR</name>